<dbReference type="OrthoDB" id="405996at2759"/>
<dbReference type="GO" id="GO:0005783">
    <property type="term" value="C:endoplasmic reticulum"/>
    <property type="evidence" value="ECO:0007669"/>
    <property type="project" value="TreeGrafter"/>
</dbReference>
<sequence>MHSFYPSTVTVEASRGAGGEHLVIDRNNGKITVVNTANSVGAFAAAPQRTMSAHGVMGMINLLRGPYLVLITGREVAGTIGLSTVYRVTETRVVKVAADSRVVSGTDAFDESTYLRLLHKGLSAESFFFSYDFDLTSSLERQQQKRADTPVCLASSAMYKTANDEFFFNKYLSEPLIEAVADSSNAGVFVLPVIHGFFDCKHVIIKGTSFNYVLVTRRGRKRQGTRYFSRGADEDGNVSNFAETEQIVDFAASNAASINRELEGLQMSYVQLRGSIPIVWAQVINMRYVPTLKVDIDASRDRFNKHMNRIISTYNEVVAVNLVNKVKYEKPMGDGFAQLSREFNNPRYHYTHFDFHKECSKMRWDRISILMDELAEYNTRFGYFKVKRNTKDHSMGGEALHLQTGVVRSNCMDCLDRTNVVQSELARVILTRQLRESGVFSSTDVISNFPEMMSMMNNLWADNADAVSCAYSGTGALKTDFTRTGERSKLGALQDGRNSVERYFRGNFFDGDRQDATDLLLGKFKPKSGMHPFTDNLSLESKALVGTVYISIFMLIYAFFFPRGGHWFCTSNFLFVTSWVMVLALVFWTVKDKHTGELLNWPRLSAYPFRPVVLRANSAISLPLVDRLFSSAATKASLRNDDIKKAWPTDKKKA</sequence>
<organism evidence="3 4">
    <name type="scientific">Coemansia erecta</name>
    <dbReference type="NCBI Taxonomy" id="147472"/>
    <lineage>
        <taxon>Eukaryota</taxon>
        <taxon>Fungi</taxon>
        <taxon>Fungi incertae sedis</taxon>
        <taxon>Zoopagomycota</taxon>
        <taxon>Kickxellomycotina</taxon>
        <taxon>Kickxellomycetes</taxon>
        <taxon>Kickxellales</taxon>
        <taxon>Kickxellaceae</taxon>
        <taxon>Coemansia</taxon>
    </lineage>
</organism>
<feature type="transmembrane region" description="Helical" evidence="1">
    <location>
        <begin position="543"/>
        <end position="561"/>
    </location>
</feature>
<feature type="domain" description="SAC" evidence="2">
    <location>
        <begin position="118"/>
        <end position="473"/>
    </location>
</feature>
<protein>
    <submittedName>
        <fullName evidence="3">Phosphoinositide phosphatase sac1</fullName>
    </submittedName>
</protein>
<gene>
    <name evidence="3" type="primary">SAC1</name>
    <name evidence="3" type="ORF">LPJ53_001280</name>
</gene>
<proteinExistence type="predicted"/>
<comment type="caution">
    <text evidence="3">The sequence shown here is derived from an EMBL/GenBank/DDBJ whole genome shotgun (WGS) entry which is preliminary data.</text>
</comment>
<evidence type="ECO:0000313" key="3">
    <source>
        <dbReference type="EMBL" id="KAJ1724439.1"/>
    </source>
</evidence>
<dbReference type="Proteomes" id="UP001149813">
    <property type="component" value="Unassembled WGS sequence"/>
</dbReference>
<dbReference type="GO" id="GO:0046856">
    <property type="term" value="P:phosphatidylinositol dephosphorylation"/>
    <property type="evidence" value="ECO:0007669"/>
    <property type="project" value="TreeGrafter"/>
</dbReference>
<dbReference type="Pfam" id="PF02383">
    <property type="entry name" value="Syja_N"/>
    <property type="match status" value="1"/>
</dbReference>
<dbReference type="GO" id="GO:0043812">
    <property type="term" value="F:phosphatidylinositol-4-phosphate phosphatase activity"/>
    <property type="evidence" value="ECO:0007669"/>
    <property type="project" value="TreeGrafter"/>
</dbReference>
<dbReference type="PANTHER" id="PTHR45662">
    <property type="entry name" value="PHOSPHATIDYLINOSITIDE PHOSPHATASE SAC1"/>
    <property type="match status" value="1"/>
</dbReference>
<name>A0A9W7Y0B7_9FUNG</name>
<evidence type="ECO:0000256" key="1">
    <source>
        <dbReference type="SAM" id="Phobius"/>
    </source>
</evidence>
<keyword evidence="1" id="KW-1133">Transmembrane helix</keyword>
<dbReference type="AlphaFoldDB" id="A0A9W7Y0B7"/>
<feature type="transmembrane region" description="Helical" evidence="1">
    <location>
        <begin position="573"/>
        <end position="590"/>
    </location>
</feature>
<evidence type="ECO:0000313" key="4">
    <source>
        <dbReference type="Proteomes" id="UP001149813"/>
    </source>
</evidence>
<dbReference type="PROSITE" id="PS50275">
    <property type="entry name" value="SAC"/>
    <property type="match status" value="1"/>
</dbReference>
<keyword evidence="1" id="KW-0812">Transmembrane</keyword>
<reference evidence="3" key="1">
    <citation type="submission" date="2022-07" db="EMBL/GenBank/DDBJ databases">
        <title>Phylogenomic reconstructions and comparative analyses of Kickxellomycotina fungi.</title>
        <authorList>
            <person name="Reynolds N.K."/>
            <person name="Stajich J.E."/>
            <person name="Barry K."/>
            <person name="Grigoriev I.V."/>
            <person name="Crous P."/>
            <person name="Smith M.E."/>
        </authorList>
    </citation>
    <scope>NUCLEOTIDE SEQUENCE</scope>
    <source>
        <strain evidence="3">NBRC 32514</strain>
    </source>
</reference>
<dbReference type="EMBL" id="JANBOJ010000031">
    <property type="protein sequence ID" value="KAJ1724439.1"/>
    <property type="molecule type" value="Genomic_DNA"/>
</dbReference>
<dbReference type="InterPro" id="IPR002013">
    <property type="entry name" value="SAC_dom"/>
</dbReference>
<keyword evidence="4" id="KW-1185">Reference proteome</keyword>
<keyword evidence="1" id="KW-0472">Membrane</keyword>
<dbReference type="PANTHER" id="PTHR45662:SF2">
    <property type="entry name" value="PHOSPHATIDYLINOSITOL-3-PHOSPHATASE SAC1"/>
    <property type="match status" value="1"/>
</dbReference>
<accession>A0A9W7Y0B7</accession>
<evidence type="ECO:0000259" key="2">
    <source>
        <dbReference type="PROSITE" id="PS50275"/>
    </source>
</evidence>